<dbReference type="PANTHER" id="PTHR13778">
    <property type="entry name" value="GLYCOSYLTRANSFERASE 8 DOMAIN-CONTAINING PROTEIN"/>
    <property type="match status" value="1"/>
</dbReference>
<keyword evidence="8" id="KW-0472">Membrane</keyword>
<sequence length="443" mass="50935">MEGVSATMYTKLRAYWRRRGYQRLNKSTRRRMNQIELGSTRRRRFWRIKIKPKLKIFQIASPKKLFIWLRDTYVRMMLGFANSRLIGAGGYGYGFPDGIAAFEKGPLKEYDEKLIIEIYKSLVKAQSQSQLVPHDTARELSLSRKKHDTIELSRLCTTQLNLADLKGTIALLRSFLFSFLPDLVDFKSKKKKRRGIYRGKMLWIMRFSGFFSAAMIMIILSPSLQSFSPAEAIRSSHLDSFLGNLAAYSPDRFSFRKAAVFRNADKCSSSDNLISGNTGVCDPNLVHVAITLDVEQALEQPLNYARNYLADLLEPCVRRVIYLDSDLVVVDDIAKLWTTNLGSRTIGAPEYCHANFTKYFTASFWSNTRFSSTFSGRKSCYFNTGVMVIDLAKWRRVGYTKRIERWMEIQKSDRIYELGSLPPFLLVLPDTWRRSSTGGTNTD</sequence>
<dbReference type="GO" id="GO:0016757">
    <property type="term" value="F:glycosyltransferase activity"/>
    <property type="evidence" value="ECO:0007669"/>
    <property type="project" value="UniProtKB-KW"/>
</dbReference>
<reference evidence="9 10" key="1">
    <citation type="journal article" date="2020" name="Mol. Plant">
        <title>The Chromosome-Based Rubber Tree Genome Provides New Insights into Spurge Genome Evolution and Rubber Biosynthesis.</title>
        <authorList>
            <person name="Liu J."/>
            <person name="Shi C."/>
            <person name="Shi C.C."/>
            <person name="Li W."/>
            <person name="Zhang Q.J."/>
            <person name="Zhang Y."/>
            <person name="Li K."/>
            <person name="Lu H.F."/>
            <person name="Shi C."/>
            <person name="Zhu S.T."/>
            <person name="Xiao Z.Y."/>
            <person name="Nan H."/>
            <person name="Yue Y."/>
            <person name="Zhu X.G."/>
            <person name="Wu Y."/>
            <person name="Hong X.N."/>
            <person name="Fan G.Y."/>
            <person name="Tong Y."/>
            <person name="Zhang D."/>
            <person name="Mao C.L."/>
            <person name="Liu Y.L."/>
            <person name="Hao S.J."/>
            <person name="Liu W.Q."/>
            <person name="Lv M.Q."/>
            <person name="Zhang H.B."/>
            <person name="Liu Y."/>
            <person name="Hu-Tang G.R."/>
            <person name="Wang J.P."/>
            <person name="Wang J.H."/>
            <person name="Sun Y.H."/>
            <person name="Ni S.B."/>
            <person name="Chen W.B."/>
            <person name="Zhang X.C."/>
            <person name="Jiao Y.N."/>
            <person name="Eichler E.E."/>
            <person name="Li G.H."/>
            <person name="Liu X."/>
            <person name="Gao L.Z."/>
        </authorList>
    </citation>
    <scope>NUCLEOTIDE SEQUENCE [LARGE SCALE GENOMIC DNA]</scope>
    <source>
        <strain evidence="10">cv. GT1</strain>
        <tissue evidence="9">Leaf</tissue>
    </source>
</reference>
<feature type="transmembrane region" description="Helical" evidence="8">
    <location>
        <begin position="201"/>
        <end position="220"/>
    </location>
</feature>
<comment type="similarity">
    <text evidence="3 7">Belongs to the glycosyltransferase 8 family.</text>
</comment>
<evidence type="ECO:0000313" key="9">
    <source>
        <dbReference type="EMBL" id="KAF2325113.1"/>
    </source>
</evidence>
<keyword evidence="5" id="KW-0808">Transferase</keyword>
<dbReference type="EC" id="2.4.1.-" evidence="7"/>
<dbReference type="InterPro" id="IPR029044">
    <property type="entry name" value="Nucleotide-diphossugar_trans"/>
</dbReference>
<proteinExistence type="inferred from homology"/>
<keyword evidence="10" id="KW-1185">Reference proteome</keyword>
<dbReference type="EMBL" id="JAAGAX010000001">
    <property type="protein sequence ID" value="KAF2325113.1"/>
    <property type="molecule type" value="Genomic_DNA"/>
</dbReference>
<evidence type="ECO:0000256" key="4">
    <source>
        <dbReference type="ARBA" id="ARBA00022676"/>
    </source>
</evidence>
<evidence type="ECO:0000256" key="1">
    <source>
        <dbReference type="ARBA" id="ARBA00004606"/>
    </source>
</evidence>
<protein>
    <recommendedName>
        <fullName evidence="7">Hexosyltransferase</fullName>
        <ecNumber evidence="7">2.4.1.-</ecNumber>
    </recommendedName>
</protein>
<keyword evidence="4" id="KW-0328">Glycosyltransferase</keyword>
<dbReference type="AlphaFoldDB" id="A0A6A6NJR3"/>
<keyword evidence="8" id="KW-0812">Transmembrane</keyword>
<evidence type="ECO:0000256" key="2">
    <source>
        <dbReference type="ARBA" id="ARBA00004877"/>
    </source>
</evidence>
<evidence type="ECO:0000256" key="8">
    <source>
        <dbReference type="SAM" id="Phobius"/>
    </source>
</evidence>
<evidence type="ECO:0000256" key="5">
    <source>
        <dbReference type="ARBA" id="ARBA00022679"/>
    </source>
</evidence>
<dbReference type="Proteomes" id="UP000467840">
    <property type="component" value="Chromosome 5"/>
</dbReference>
<dbReference type="InterPro" id="IPR002495">
    <property type="entry name" value="Glyco_trans_8"/>
</dbReference>
<evidence type="ECO:0000256" key="7">
    <source>
        <dbReference type="RuleBase" id="RU362027"/>
    </source>
</evidence>
<name>A0A6A6NJR3_HEVBR</name>
<organism evidence="9 10">
    <name type="scientific">Hevea brasiliensis</name>
    <name type="common">Para rubber tree</name>
    <name type="synonym">Siphonia brasiliensis</name>
    <dbReference type="NCBI Taxonomy" id="3981"/>
    <lineage>
        <taxon>Eukaryota</taxon>
        <taxon>Viridiplantae</taxon>
        <taxon>Streptophyta</taxon>
        <taxon>Embryophyta</taxon>
        <taxon>Tracheophyta</taxon>
        <taxon>Spermatophyta</taxon>
        <taxon>Magnoliopsida</taxon>
        <taxon>eudicotyledons</taxon>
        <taxon>Gunneridae</taxon>
        <taxon>Pentapetalae</taxon>
        <taxon>rosids</taxon>
        <taxon>fabids</taxon>
        <taxon>Malpighiales</taxon>
        <taxon>Euphorbiaceae</taxon>
        <taxon>Crotonoideae</taxon>
        <taxon>Micrandreae</taxon>
        <taxon>Hevea</taxon>
    </lineage>
</organism>
<dbReference type="GO" id="GO:0005794">
    <property type="term" value="C:Golgi apparatus"/>
    <property type="evidence" value="ECO:0007669"/>
    <property type="project" value="TreeGrafter"/>
</dbReference>
<evidence type="ECO:0000313" key="10">
    <source>
        <dbReference type="Proteomes" id="UP000467840"/>
    </source>
</evidence>
<gene>
    <name evidence="9" type="ORF">GH714_022840</name>
</gene>
<dbReference type="PANTHER" id="PTHR13778:SF48">
    <property type="entry name" value="GALACTURONOSYLTRANSFERASE-LIKE 7-RELATED"/>
    <property type="match status" value="1"/>
</dbReference>
<dbReference type="GO" id="GO:0016020">
    <property type="term" value="C:membrane"/>
    <property type="evidence" value="ECO:0007669"/>
    <property type="project" value="UniProtKB-SubCell"/>
</dbReference>
<dbReference type="Pfam" id="PF01501">
    <property type="entry name" value="Glyco_transf_8"/>
    <property type="match status" value="1"/>
</dbReference>
<dbReference type="Gene3D" id="3.90.550.10">
    <property type="entry name" value="Spore Coat Polysaccharide Biosynthesis Protein SpsA, Chain A"/>
    <property type="match status" value="1"/>
</dbReference>
<accession>A0A6A6NJR3</accession>
<evidence type="ECO:0000256" key="6">
    <source>
        <dbReference type="ARBA" id="ARBA00022968"/>
    </source>
</evidence>
<evidence type="ECO:0000256" key="3">
    <source>
        <dbReference type="ARBA" id="ARBA00006351"/>
    </source>
</evidence>
<dbReference type="InterPro" id="IPR050748">
    <property type="entry name" value="Glycosyltrans_8_dom-fam"/>
</dbReference>
<comment type="pathway">
    <text evidence="2">Glycan metabolism; pectin biosynthesis.</text>
</comment>
<comment type="caution">
    <text evidence="9">The sequence shown here is derived from an EMBL/GenBank/DDBJ whole genome shotgun (WGS) entry which is preliminary data.</text>
</comment>
<keyword evidence="8" id="KW-1133">Transmembrane helix</keyword>
<comment type="subcellular location">
    <subcellularLocation>
        <location evidence="1">Membrane</location>
        <topology evidence="1">Single-pass type II membrane protein</topology>
    </subcellularLocation>
</comment>
<dbReference type="SUPFAM" id="SSF53448">
    <property type="entry name" value="Nucleotide-diphospho-sugar transferases"/>
    <property type="match status" value="1"/>
</dbReference>
<keyword evidence="6" id="KW-0735">Signal-anchor</keyword>